<dbReference type="GO" id="GO:0048038">
    <property type="term" value="F:quinone binding"/>
    <property type="evidence" value="ECO:0007669"/>
    <property type="project" value="UniProtKB-KW"/>
</dbReference>
<evidence type="ECO:0000256" key="6">
    <source>
        <dbReference type="RuleBase" id="RU000471"/>
    </source>
</evidence>
<feature type="transmembrane region" description="Helical" evidence="5">
    <location>
        <begin position="243"/>
        <end position="266"/>
    </location>
</feature>
<feature type="transmembrane region" description="Helical" evidence="5">
    <location>
        <begin position="86"/>
        <end position="109"/>
    </location>
</feature>
<dbReference type="Proteomes" id="UP000319836">
    <property type="component" value="Unassembled WGS sequence"/>
</dbReference>
<dbReference type="InterPro" id="IPR018086">
    <property type="entry name" value="NADH_UbQ_OxRdtase_su1_CS"/>
</dbReference>
<dbReference type="InterPro" id="IPR001694">
    <property type="entry name" value="NADH_UbQ_OxRdtase_su1/FPO"/>
</dbReference>
<feature type="transmembrane region" description="Helical" evidence="5">
    <location>
        <begin position="311"/>
        <end position="332"/>
    </location>
</feature>
<evidence type="ECO:0000256" key="5">
    <source>
        <dbReference type="HAMAP-Rule" id="MF_01350"/>
    </source>
</evidence>
<dbReference type="PANTHER" id="PTHR11432:SF3">
    <property type="entry name" value="NADH-UBIQUINONE OXIDOREDUCTASE CHAIN 1"/>
    <property type="match status" value="1"/>
</dbReference>
<name>A0A538U9N1_UNCEI</name>
<dbReference type="HAMAP" id="MF_01350">
    <property type="entry name" value="NDH1_NuoH"/>
    <property type="match status" value="1"/>
</dbReference>
<comment type="subcellular location">
    <subcellularLocation>
        <location evidence="5 6">Cell membrane</location>
        <topology evidence="5 6">Multi-pass membrane protein</topology>
    </subcellularLocation>
    <subcellularLocation>
        <location evidence="1">Membrane</location>
        <topology evidence="1">Multi-pass membrane protein</topology>
    </subcellularLocation>
</comment>
<dbReference type="EMBL" id="VBPA01000052">
    <property type="protein sequence ID" value="TMQ72584.1"/>
    <property type="molecule type" value="Genomic_DNA"/>
</dbReference>
<keyword evidence="7" id="KW-0560">Oxidoreductase</keyword>
<organism evidence="7 8">
    <name type="scientific">Eiseniibacteriota bacterium</name>
    <dbReference type="NCBI Taxonomy" id="2212470"/>
    <lineage>
        <taxon>Bacteria</taxon>
        <taxon>Candidatus Eiseniibacteriota</taxon>
    </lineage>
</organism>
<comment type="subunit">
    <text evidence="5">NDH-1 is composed of 14 different subunits. Subunits NuoA, H, J, K, L, M, N constitute the membrane sector of the complex.</text>
</comment>
<comment type="catalytic activity">
    <reaction evidence="5">
        <text>a quinone + NADH + 5 H(+)(in) = a quinol + NAD(+) + 4 H(+)(out)</text>
        <dbReference type="Rhea" id="RHEA:57888"/>
        <dbReference type="ChEBI" id="CHEBI:15378"/>
        <dbReference type="ChEBI" id="CHEBI:24646"/>
        <dbReference type="ChEBI" id="CHEBI:57540"/>
        <dbReference type="ChEBI" id="CHEBI:57945"/>
        <dbReference type="ChEBI" id="CHEBI:132124"/>
    </reaction>
</comment>
<keyword evidence="4 5" id="KW-0472">Membrane</keyword>
<dbReference type="GO" id="GO:0005886">
    <property type="term" value="C:plasma membrane"/>
    <property type="evidence" value="ECO:0007669"/>
    <property type="project" value="UniProtKB-SubCell"/>
</dbReference>
<feature type="transmembrane region" description="Helical" evidence="5">
    <location>
        <begin position="163"/>
        <end position="187"/>
    </location>
</feature>
<dbReference type="GO" id="GO:0009060">
    <property type="term" value="P:aerobic respiration"/>
    <property type="evidence" value="ECO:0007669"/>
    <property type="project" value="TreeGrafter"/>
</dbReference>
<sequence length="337" mass="37367">MSSLAALWAKPDFQFVFWALIKIMVILNGMLGLVSYLIYAERKVAGHMQARIGPNRVGPMGLLQPIADVLKLFFKEEFIPEGANKVIFHIAPMLAVIPALVTFSVVPFGPTDAFRVTDINVGLLLFLAFSSLGVYSITLGGWSSNNKYALLGGLRSSAQMISYELAMGLSTIGVLLLSGSLSLVDIVRAQEKVWFAAFQPVAFVIFMITALAETNRAPFDLPEAEAELVAGFHTEYSSMKFGLFFLGEFMNVISICCIATTLFLGGWNGPWLPDSLKFLWFAAKLSVLVFFFIWVRWTLPRLRYDQLMDLGWKVLLPVSILNILVTALVIYWRGQGG</sequence>
<comment type="similarity">
    <text evidence="5 6">Belongs to the complex I subunit 1 family.</text>
</comment>
<dbReference type="GO" id="GO:0003954">
    <property type="term" value="F:NADH dehydrogenase activity"/>
    <property type="evidence" value="ECO:0007669"/>
    <property type="project" value="TreeGrafter"/>
</dbReference>
<gene>
    <name evidence="5 7" type="primary">nuoH</name>
    <name evidence="7" type="ORF">E6K80_02430</name>
</gene>
<comment type="caution">
    <text evidence="7">The sequence shown here is derived from an EMBL/GenBank/DDBJ whole genome shotgun (WGS) entry which is preliminary data.</text>
</comment>
<protein>
    <recommendedName>
        <fullName evidence="5">NADH-quinone oxidoreductase subunit H</fullName>
        <ecNumber evidence="5">7.1.1.-</ecNumber>
    </recommendedName>
    <alternativeName>
        <fullName evidence="5">NADH dehydrogenase I subunit H</fullName>
    </alternativeName>
    <alternativeName>
        <fullName evidence="5">NDH-1 subunit H</fullName>
    </alternativeName>
</protein>
<feature type="transmembrane region" description="Helical" evidence="5">
    <location>
        <begin position="15"/>
        <end position="39"/>
    </location>
</feature>
<dbReference type="Pfam" id="PF00146">
    <property type="entry name" value="NADHdh"/>
    <property type="match status" value="1"/>
</dbReference>
<reference evidence="7 8" key="1">
    <citation type="journal article" date="2019" name="Nat. Microbiol.">
        <title>Mediterranean grassland soil C-N compound turnover is dependent on rainfall and depth, and is mediated by genomically divergent microorganisms.</title>
        <authorList>
            <person name="Diamond S."/>
            <person name="Andeer P.F."/>
            <person name="Li Z."/>
            <person name="Crits-Christoph A."/>
            <person name="Burstein D."/>
            <person name="Anantharaman K."/>
            <person name="Lane K.R."/>
            <person name="Thomas B.C."/>
            <person name="Pan C."/>
            <person name="Northen T.R."/>
            <person name="Banfield J.F."/>
        </authorList>
    </citation>
    <scope>NUCLEOTIDE SEQUENCE [LARGE SCALE GENOMIC DNA]</scope>
    <source>
        <strain evidence="7">WS_10</strain>
    </source>
</reference>
<feature type="transmembrane region" description="Helical" evidence="5">
    <location>
        <begin position="278"/>
        <end position="299"/>
    </location>
</feature>
<dbReference type="EC" id="7.1.1.-" evidence="5"/>
<accession>A0A538U9N1</accession>
<keyword evidence="5" id="KW-1003">Cell membrane</keyword>
<evidence type="ECO:0000256" key="2">
    <source>
        <dbReference type="ARBA" id="ARBA00022692"/>
    </source>
</evidence>
<feature type="transmembrane region" description="Helical" evidence="5">
    <location>
        <begin position="121"/>
        <end position="142"/>
    </location>
</feature>
<evidence type="ECO:0000313" key="8">
    <source>
        <dbReference type="Proteomes" id="UP000319836"/>
    </source>
</evidence>
<dbReference type="PANTHER" id="PTHR11432">
    <property type="entry name" value="NADH DEHYDROGENASE SUBUNIT 1"/>
    <property type="match status" value="1"/>
</dbReference>
<evidence type="ECO:0000256" key="1">
    <source>
        <dbReference type="ARBA" id="ARBA00004141"/>
    </source>
</evidence>
<keyword evidence="3 5" id="KW-1133">Transmembrane helix</keyword>
<dbReference type="PROSITE" id="PS00668">
    <property type="entry name" value="COMPLEX1_ND1_2"/>
    <property type="match status" value="1"/>
</dbReference>
<evidence type="ECO:0000313" key="7">
    <source>
        <dbReference type="EMBL" id="TMQ72584.1"/>
    </source>
</evidence>
<dbReference type="GO" id="GO:0016655">
    <property type="term" value="F:oxidoreductase activity, acting on NAD(P)H, quinone or similar compound as acceptor"/>
    <property type="evidence" value="ECO:0007669"/>
    <property type="project" value="UniProtKB-UniRule"/>
</dbReference>
<dbReference type="NCBIfam" id="NF004741">
    <property type="entry name" value="PRK06076.1-2"/>
    <property type="match status" value="1"/>
</dbReference>
<keyword evidence="5 6" id="KW-0520">NAD</keyword>
<comment type="function">
    <text evidence="5">NDH-1 shuttles electrons from NADH, via FMN and iron-sulfur (Fe-S) centers, to quinones in the respiratory chain. The immediate electron acceptor for the enzyme in this species is believed to be ubiquinone. Couples the redox reaction to proton translocation (for every two electrons transferred, four hydrogen ions are translocated across the cytoplasmic membrane), and thus conserves the redox energy in a proton gradient. This subunit may bind ubiquinone.</text>
</comment>
<keyword evidence="5" id="KW-0874">Quinone</keyword>
<feature type="transmembrane region" description="Helical" evidence="5">
    <location>
        <begin position="193"/>
        <end position="212"/>
    </location>
</feature>
<evidence type="ECO:0000256" key="3">
    <source>
        <dbReference type="ARBA" id="ARBA00022989"/>
    </source>
</evidence>
<proteinExistence type="inferred from homology"/>
<dbReference type="AlphaFoldDB" id="A0A538U9N1"/>
<keyword evidence="5" id="KW-1278">Translocase</keyword>
<keyword evidence="5" id="KW-0830">Ubiquinone</keyword>
<keyword evidence="2 5" id="KW-0812">Transmembrane</keyword>
<evidence type="ECO:0000256" key="4">
    <source>
        <dbReference type="ARBA" id="ARBA00023136"/>
    </source>
</evidence>